<dbReference type="AlphaFoldDB" id="A0A9D2ECF7"/>
<dbReference type="InterPro" id="IPR025996">
    <property type="entry name" value="MT1864/Rv1816-like_C"/>
</dbReference>
<feature type="domain" description="HTH tetR-type" evidence="5">
    <location>
        <begin position="11"/>
        <end position="71"/>
    </location>
</feature>
<feature type="DNA-binding region" description="H-T-H motif" evidence="4">
    <location>
        <begin position="34"/>
        <end position="53"/>
    </location>
</feature>
<dbReference type="InterPro" id="IPR036271">
    <property type="entry name" value="Tet_transcr_reg_TetR-rel_C_sf"/>
</dbReference>
<dbReference type="PANTHER" id="PTHR30055:SF243">
    <property type="entry name" value="HTH-TYPE TRANSCRIPTIONAL REGULATOR RV1816"/>
    <property type="match status" value="1"/>
</dbReference>
<sequence length="234" mass="25391">MSPTPRELARERTEAEILRLACDQLATAGPAELSLRAIARELGIVSSAIYRYVRNRDELLTLLVIDSYNELGDAVDQATSAVADEDYLGRFLTLGRAVRTWALAEPARYALLYGTPVPGYDAPGDRTTAPGTRVAFALAKIADEAWRAGRLRESGRVASGAASTLAEDFARIRDELELALPPDYVQPTLFVWSSLFGAVTFEVFGQYGTDTLSDPSALFEAHLHQLAGVLGLTD</sequence>
<evidence type="ECO:0000256" key="3">
    <source>
        <dbReference type="ARBA" id="ARBA00023163"/>
    </source>
</evidence>
<evidence type="ECO:0000313" key="6">
    <source>
        <dbReference type="EMBL" id="HIZ34616.1"/>
    </source>
</evidence>
<reference evidence="6" key="2">
    <citation type="submission" date="2021-04" db="EMBL/GenBank/DDBJ databases">
        <authorList>
            <person name="Gilroy R."/>
        </authorList>
    </citation>
    <scope>NUCLEOTIDE SEQUENCE</scope>
    <source>
        <strain evidence="6">ChiGjej4B4-7305</strain>
    </source>
</reference>
<gene>
    <name evidence="6" type="ORF">H9815_02470</name>
</gene>
<accession>A0A9D2ECF7</accession>
<dbReference type="EMBL" id="DXBY01000049">
    <property type="protein sequence ID" value="HIZ34616.1"/>
    <property type="molecule type" value="Genomic_DNA"/>
</dbReference>
<evidence type="ECO:0000313" key="7">
    <source>
        <dbReference type="Proteomes" id="UP000824037"/>
    </source>
</evidence>
<dbReference type="InterPro" id="IPR001647">
    <property type="entry name" value="HTH_TetR"/>
</dbReference>
<dbReference type="Gene3D" id="1.10.357.10">
    <property type="entry name" value="Tetracycline Repressor, domain 2"/>
    <property type="match status" value="1"/>
</dbReference>
<reference evidence="6" key="1">
    <citation type="journal article" date="2021" name="PeerJ">
        <title>Extensive microbial diversity within the chicken gut microbiome revealed by metagenomics and culture.</title>
        <authorList>
            <person name="Gilroy R."/>
            <person name="Ravi A."/>
            <person name="Getino M."/>
            <person name="Pursley I."/>
            <person name="Horton D.L."/>
            <person name="Alikhan N.F."/>
            <person name="Baker D."/>
            <person name="Gharbi K."/>
            <person name="Hall N."/>
            <person name="Watson M."/>
            <person name="Adriaenssens E.M."/>
            <person name="Foster-Nyarko E."/>
            <person name="Jarju S."/>
            <person name="Secka A."/>
            <person name="Antonio M."/>
            <person name="Oren A."/>
            <person name="Chaudhuri R.R."/>
            <person name="La Ragione R."/>
            <person name="Hildebrand F."/>
            <person name="Pallen M.J."/>
        </authorList>
    </citation>
    <scope>NUCLEOTIDE SEQUENCE</scope>
    <source>
        <strain evidence="6">ChiGjej4B4-7305</strain>
    </source>
</reference>
<comment type="caution">
    <text evidence="6">The sequence shown here is derived from an EMBL/GenBank/DDBJ whole genome shotgun (WGS) entry which is preliminary data.</text>
</comment>
<dbReference type="SUPFAM" id="SSF46689">
    <property type="entry name" value="Homeodomain-like"/>
    <property type="match status" value="1"/>
</dbReference>
<dbReference type="PANTHER" id="PTHR30055">
    <property type="entry name" value="HTH-TYPE TRANSCRIPTIONAL REGULATOR RUTR"/>
    <property type="match status" value="1"/>
</dbReference>
<keyword evidence="3" id="KW-0804">Transcription</keyword>
<evidence type="ECO:0000256" key="1">
    <source>
        <dbReference type="ARBA" id="ARBA00023015"/>
    </source>
</evidence>
<dbReference type="Proteomes" id="UP000824037">
    <property type="component" value="Unassembled WGS sequence"/>
</dbReference>
<keyword evidence="1" id="KW-0805">Transcription regulation</keyword>
<dbReference type="InterPro" id="IPR050109">
    <property type="entry name" value="HTH-type_TetR-like_transc_reg"/>
</dbReference>
<dbReference type="InterPro" id="IPR009057">
    <property type="entry name" value="Homeodomain-like_sf"/>
</dbReference>
<dbReference type="GO" id="GO:0000976">
    <property type="term" value="F:transcription cis-regulatory region binding"/>
    <property type="evidence" value="ECO:0007669"/>
    <property type="project" value="TreeGrafter"/>
</dbReference>
<evidence type="ECO:0000256" key="2">
    <source>
        <dbReference type="ARBA" id="ARBA00023125"/>
    </source>
</evidence>
<protein>
    <submittedName>
        <fullName evidence="6">TetR/AcrR family transcriptional regulator</fullName>
    </submittedName>
</protein>
<dbReference type="Pfam" id="PF13305">
    <property type="entry name" value="TetR_C_33"/>
    <property type="match status" value="1"/>
</dbReference>
<keyword evidence="2 4" id="KW-0238">DNA-binding</keyword>
<organism evidence="6 7">
    <name type="scientific">Candidatus Ruania gallistercoris</name>
    <dbReference type="NCBI Taxonomy" id="2838746"/>
    <lineage>
        <taxon>Bacteria</taxon>
        <taxon>Bacillati</taxon>
        <taxon>Actinomycetota</taxon>
        <taxon>Actinomycetes</taxon>
        <taxon>Micrococcales</taxon>
        <taxon>Ruaniaceae</taxon>
        <taxon>Ruania</taxon>
    </lineage>
</organism>
<dbReference type="Pfam" id="PF00440">
    <property type="entry name" value="TetR_N"/>
    <property type="match status" value="1"/>
</dbReference>
<dbReference type="SUPFAM" id="SSF48498">
    <property type="entry name" value="Tetracyclin repressor-like, C-terminal domain"/>
    <property type="match status" value="1"/>
</dbReference>
<name>A0A9D2ECF7_9MICO</name>
<evidence type="ECO:0000259" key="5">
    <source>
        <dbReference type="PROSITE" id="PS50977"/>
    </source>
</evidence>
<dbReference type="PROSITE" id="PS50977">
    <property type="entry name" value="HTH_TETR_2"/>
    <property type="match status" value="1"/>
</dbReference>
<proteinExistence type="predicted"/>
<dbReference type="GO" id="GO:0003700">
    <property type="term" value="F:DNA-binding transcription factor activity"/>
    <property type="evidence" value="ECO:0007669"/>
    <property type="project" value="TreeGrafter"/>
</dbReference>
<evidence type="ECO:0000256" key="4">
    <source>
        <dbReference type="PROSITE-ProRule" id="PRU00335"/>
    </source>
</evidence>